<keyword evidence="1" id="KW-0479">Metal-binding</keyword>
<dbReference type="InterPro" id="IPR000571">
    <property type="entry name" value="Znf_CCCH"/>
</dbReference>
<feature type="compositionally biased region" description="Gly residues" evidence="2">
    <location>
        <begin position="343"/>
        <end position="366"/>
    </location>
</feature>
<feature type="compositionally biased region" description="Low complexity" evidence="2">
    <location>
        <begin position="224"/>
        <end position="235"/>
    </location>
</feature>
<feature type="region of interest" description="Disordered" evidence="2">
    <location>
        <begin position="194"/>
        <end position="238"/>
    </location>
</feature>
<accession>A0A0N1H9Z5</accession>
<feature type="compositionally biased region" description="Polar residues" evidence="2">
    <location>
        <begin position="98"/>
        <end position="112"/>
    </location>
</feature>
<evidence type="ECO:0000256" key="1">
    <source>
        <dbReference type="PROSITE-ProRule" id="PRU00723"/>
    </source>
</evidence>
<proteinExistence type="predicted"/>
<dbReference type="Proteomes" id="UP000038010">
    <property type="component" value="Unassembled WGS sequence"/>
</dbReference>
<keyword evidence="5" id="KW-1185">Reference proteome</keyword>
<dbReference type="OrthoDB" id="5355510at2759"/>
<dbReference type="GO" id="GO:0008270">
    <property type="term" value="F:zinc ion binding"/>
    <property type="evidence" value="ECO:0007669"/>
    <property type="project" value="UniProtKB-KW"/>
</dbReference>
<feature type="compositionally biased region" description="Polar residues" evidence="2">
    <location>
        <begin position="318"/>
        <end position="328"/>
    </location>
</feature>
<feature type="zinc finger region" description="C3H1-type" evidence="1">
    <location>
        <begin position="236"/>
        <end position="266"/>
    </location>
</feature>
<reference evidence="4 5" key="1">
    <citation type="submission" date="2015-06" db="EMBL/GenBank/DDBJ databases">
        <title>Draft genome of the ant-associated black yeast Phialophora attae CBS 131958.</title>
        <authorList>
            <person name="Moreno L.F."/>
            <person name="Stielow B.J."/>
            <person name="de Hoog S."/>
            <person name="Vicente V.A."/>
            <person name="Weiss V.A."/>
            <person name="de Vries M."/>
            <person name="Cruz L.M."/>
            <person name="Souza E.M."/>
        </authorList>
    </citation>
    <scope>NUCLEOTIDE SEQUENCE [LARGE SCALE GENOMIC DNA]</scope>
    <source>
        <strain evidence="4 5">CBS 131958</strain>
    </source>
</reference>
<dbReference type="GeneID" id="28739790"/>
<organism evidence="4 5">
    <name type="scientific">Cyphellophora attinorum</name>
    <dbReference type="NCBI Taxonomy" id="1664694"/>
    <lineage>
        <taxon>Eukaryota</taxon>
        <taxon>Fungi</taxon>
        <taxon>Dikarya</taxon>
        <taxon>Ascomycota</taxon>
        <taxon>Pezizomycotina</taxon>
        <taxon>Eurotiomycetes</taxon>
        <taxon>Chaetothyriomycetidae</taxon>
        <taxon>Chaetothyriales</taxon>
        <taxon>Cyphellophoraceae</taxon>
        <taxon>Cyphellophora</taxon>
    </lineage>
</organism>
<feature type="compositionally biased region" description="Polar residues" evidence="2">
    <location>
        <begin position="422"/>
        <end position="441"/>
    </location>
</feature>
<sequence length="526" mass="56010">MADRSENPPLKAQFFVSREGGKYVPLVAMDEMPHIIIIEGVPRILDIEQTTGMVSIGYYESRHVLFAGGLADAGFKRNLDLPKSTNSLDEDDSNNNLATSTNTFNRGNEDTTTTNIDTLARGSEENTITESGIPIIYTGDNSVTRHILSNTVPANSSRPLSSSMHALTAVQASTGSTATSAMQDLATLTMPWRPSASQRDPIASSHPHITQATRSTSINPPLHPASSSPPSSAASTPKKTHCSKWLESGQCSYVQGAGCKFKHVMPLTLDELYKLGWRDIPQWYRDEHGLPSLIAPKGSDASKRRGEKKDGIHGKSWRPTQKQHTSPGKNGGGQRGWSNNSYGNGGGGNGGGGKGGGGKGGGGKGGGKYKRPAPGQVQSCMNAVTGRLAHPYYNTDSSDARSTDTSATSPPTSDSEDFGMGSSKNPSNNPILSLPDGQNTPRGAPRRMVEVEDDEKTPTKVAETKRDEKAINTRILELDEVDKTPAGMGGARKDGTDGKQAGSEDEDGISWKLHENNPTGFNGQHD</sequence>
<evidence type="ECO:0000313" key="5">
    <source>
        <dbReference type="Proteomes" id="UP000038010"/>
    </source>
</evidence>
<dbReference type="EMBL" id="LFJN01000012">
    <property type="protein sequence ID" value="KPI40510.1"/>
    <property type="molecule type" value="Genomic_DNA"/>
</dbReference>
<evidence type="ECO:0000313" key="4">
    <source>
        <dbReference type="EMBL" id="KPI40510.1"/>
    </source>
</evidence>
<feature type="compositionally biased region" description="Low complexity" evidence="2">
    <location>
        <begin position="403"/>
        <end position="413"/>
    </location>
</feature>
<dbReference type="STRING" id="1664694.A0A0N1H9Z5"/>
<evidence type="ECO:0000256" key="2">
    <source>
        <dbReference type="SAM" id="MobiDB-lite"/>
    </source>
</evidence>
<feature type="compositionally biased region" description="Basic and acidic residues" evidence="2">
    <location>
        <begin position="300"/>
        <end position="313"/>
    </location>
</feature>
<keyword evidence="1" id="KW-0862">Zinc</keyword>
<protein>
    <recommendedName>
        <fullName evidence="3">C3H1-type domain-containing protein</fullName>
    </recommendedName>
</protein>
<keyword evidence="1" id="KW-0863">Zinc-finger</keyword>
<name>A0A0N1H9Z5_9EURO</name>
<evidence type="ECO:0000259" key="3">
    <source>
        <dbReference type="PROSITE" id="PS50103"/>
    </source>
</evidence>
<feature type="compositionally biased region" description="Polar residues" evidence="2">
    <location>
        <begin position="207"/>
        <end position="219"/>
    </location>
</feature>
<feature type="region of interest" description="Disordered" evidence="2">
    <location>
        <begin position="290"/>
        <end position="526"/>
    </location>
</feature>
<feature type="domain" description="C3H1-type" evidence="3">
    <location>
        <begin position="236"/>
        <end position="266"/>
    </location>
</feature>
<feature type="compositionally biased region" description="Polar residues" evidence="2">
    <location>
        <begin position="516"/>
        <end position="526"/>
    </location>
</feature>
<gene>
    <name evidence="4" type="ORF">AB675_7534</name>
</gene>
<comment type="caution">
    <text evidence="4">The sequence shown here is derived from an EMBL/GenBank/DDBJ whole genome shotgun (WGS) entry which is preliminary data.</text>
</comment>
<dbReference type="RefSeq" id="XP_018000473.1">
    <property type="nucleotide sequence ID" value="XM_018147910.1"/>
</dbReference>
<feature type="region of interest" description="Disordered" evidence="2">
    <location>
        <begin position="85"/>
        <end position="112"/>
    </location>
</feature>
<feature type="compositionally biased region" description="Basic and acidic residues" evidence="2">
    <location>
        <begin position="456"/>
        <end position="471"/>
    </location>
</feature>
<dbReference type="VEuPathDB" id="FungiDB:AB675_7534"/>
<dbReference type="PROSITE" id="PS50103">
    <property type="entry name" value="ZF_C3H1"/>
    <property type="match status" value="1"/>
</dbReference>
<dbReference type="AlphaFoldDB" id="A0A0N1H9Z5"/>